<feature type="region of interest" description="Disordered" evidence="1">
    <location>
        <begin position="214"/>
        <end position="254"/>
    </location>
</feature>
<accession>A0ABW6LCD4</accession>
<comment type="caution">
    <text evidence="2">The sequence shown here is derived from an EMBL/GenBank/DDBJ whole genome shotgun (WGS) entry which is preliminary data.</text>
</comment>
<sequence length="288" mass="31185">MSVVDHEPMYGGAHYDPEPAGGQVTSLVLYNGPERTTKVAASGPGTRLRPGTYRFALPDVPPGRYWATVTFTPSSGAQPVKDQSLRLDLPLGLGLATSPEAVADDLGVPLPLTPAQRDSLTTAIRRAQADVEAYLGRPLVPRVVTRTAVTPYWRPNEDLADPEAWPFDIDDDWQVSAYRDRGDGTYDVDLLVGLDGAAEDPIVRYVTAHAAESERNRPGGVGAQGRRVSSVSAEGQSISYDSAPTTGQAGALPTIDTLSRLKRRLWQPLNIPPRPPWPYSSTRYRSGR</sequence>
<gene>
    <name evidence="2" type="ORF">ACFYM3_15965</name>
</gene>
<feature type="compositionally biased region" description="Polar residues" evidence="1">
    <location>
        <begin position="279"/>
        <end position="288"/>
    </location>
</feature>
<evidence type="ECO:0000313" key="3">
    <source>
        <dbReference type="Proteomes" id="UP001601288"/>
    </source>
</evidence>
<feature type="region of interest" description="Disordered" evidence="1">
    <location>
        <begin position="268"/>
        <end position="288"/>
    </location>
</feature>
<evidence type="ECO:0000256" key="1">
    <source>
        <dbReference type="SAM" id="MobiDB-lite"/>
    </source>
</evidence>
<dbReference type="RefSeq" id="WP_358278842.1">
    <property type="nucleotide sequence ID" value="NZ_JBEYGJ010000003.1"/>
</dbReference>
<organism evidence="2 3">
    <name type="scientific">Streptomyces massasporeus</name>
    <dbReference type="NCBI Taxonomy" id="67324"/>
    <lineage>
        <taxon>Bacteria</taxon>
        <taxon>Bacillati</taxon>
        <taxon>Actinomycetota</taxon>
        <taxon>Actinomycetes</taxon>
        <taxon>Kitasatosporales</taxon>
        <taxon>Streptomycetaceae</taxon>
        <taxon>Streptomyces</taxon>
    </lineage>
</organism>
<keyword evidence="3" id="KW-1185">Reference proteome</keyword>
<feature type="compositionally biased region" description="Polar residues" evidence="1">
    <location>
        <begin position="227"/>
        <end position="248"/>
    </location>
</feature>
<dbReference type="Proteomes" id="UP001601288">
    <property type="component" value="Unassembled WGS sequence"/>
</dbReference>
<dbReference type="EMBL" id="JBIAFP010000008">
    <property type="protein sequence ID" value="MFE9226100.1"/>
    <property type="molecule type" value="Genomic_DNA"/>
</dbReference>
<name>A0ABW6LCD4_9ACTN</name>
<evidence type="ECO:0000313" key="2">
    <source>
        <dbReference type="EMBL" id="MFE9226100.1"/>
    </source>
</evidence>
<proteinExistence type="predicted"/>
<protein>
    <submittedName>
        <fullName evidence="2">Uncharacterized protein</fullName>
    </submittedName>
</protein>
<reference evidence="2 3" key="1">
    <citation type="submission" date="2024-10" db="EMBL/GenBank/DDBJ databases">
        <title>The Natural Products Discovery Center: Release of the First 8490 Sequenced Strains for Exploring Actinobacteria Biosynthetic Diversity.</title>
        <authorList>
            <person name="Kalkreuter E."/>
            <person name="Kautsar S.A."/>
            <person name="Yang D."/>
            <person name="Bader C.D."/>
            <person name="Teijaro C.N."/>
            <person name="Fluegel L."/>
            <person name="Davis C.M."/>
            <person name="Simpson J.R."/>
            <person name="Lauterbach L."/>
            <person name="Steele A.D."/>
            <person name="Gui C."/>
            <person name="Meng S."/>
            <person name="Li G."/>
            <person name="Viehrig K."/>
            <person name="Ye F."/>
            <person name="Su P."/>
            <person name="Kiefer A.F."/>
            <person name="Nichols A."/>
            <person name="Cepeda A.J."/>
            <person name="Yan W."/>
            <person name="Fan B."/>
            <person name="Jiang Y."/>
            <person name="Adhikari A."/>
            <person name="Zheng C.-J."/>
            <person name="Schuster L."/>
            <person name="Cowan T.M."/>
            <person name="Smanski M.J."/>
            <person name="Chevrette M.G."/>
            <person name="De Carvalho L.P.S."/>
            <person name="Shen B."/>
        </authorList>
    </citation>
    <scope>NUCLEOTIDE SEQUENCE [LARGE SCALE GENOMIC DNA]</scope>
    <source>
        <strain evidence="2 3">NPDC007066</strain>
    </source>
</reference>